<reference evidence="2" key="1">
    <citation type="submission" date="2017-04" db="EMBL/GenBank/DDBJ databases">
        <authorList>
            <person name="Song Y."/>
            <person name="Cho B.-K."/>
        </authorList>
    </citation>
    <scope>NUCLEOTIDE SEQUENCE [LARGE SCALE GENOMIC DNA]</scope>
    <source>
        <strain evidence="2">SL1</strain>
    </source>
</reference>
<dbReference type="AlphaFoldDB" id="A0A2U8DWA7"/>
<name>A0A2U8DWA7_9CLOT</name>
<protein>
    <submittedName>
        <fullName evidence="1">Uncharacterized protein</fullName>
    </submittedName>
</protein>
<organism evidence="1 2">
    <name type="scientific">Clostridium drakei</name>
    <dbReference type="NCBI Taxonomy" id="332101"/>
    <lineage>
        <taxon>Bacteria</taxon>
        <taxon>Bacillati</taxon>
        <taxon>Bacillota</taxon>
        <taxon>Clostridia</taxon>
        <taxon>Eubacteriales</taxon>
        <taxon>Clostridiaceae</taxon>
        <taxon>Clostridium</taxon>
    </lineage>
</organism>
<dbReference type="EMBL" id="CP020953">
    <property type="protein sequence ID" value="AWI06332.1"/>
    <property type="molecule type" value="Genomic_DNA"/>
</dbReference>
<sequence length="72" mass="8302">MILKRIIVKDPMFNVKNFDPNKVRKSDFISTVIDMPNTFNENGTVNSWTDSADTYIKSNLDLTKVYDGNNEK</sequence>
<evidence type="ECO:0000313" key="2">
    <source>
        <dbReference type="Proteomes" id="UP000244910"/>
    </source>
</evidence>
<dbReference type="KEGG" id="cdrk:B9W14_18080"/>
<proteinExistence type="predicted"/>
<accession>A0A2U8DWA7</accession>
<keyword evidence="2" id="KW-1185">Reference proteome</keyword>
<dbReference type="Proteomes" id="UP000244910">
    <property type="component" value="Chromosome"/>
</dbReference>
<evidence type="ECO:0000313" key="1">
    <source>
        <dbReference type="EMBL" id="AWI06332.1"/>
    </source>
</evidence>
<gene>
    <name evidence="1" type="ORF">B9W14_18080</name>
</gene>
<dbReference type="RefSeq" id="WP_032079735.1">
    <property type="nucleotide sequence ID" value="NZ_CP020953.1"/>
</dbReference>